<evidence type="ECO:0008006" key="3">
    <source>
        <dbReference type="Google" id="ProtNLM"/>
    </source>
</evidence>
<comment type="caution">
    <text evidence="1">The sequence shown here is derived from an EMBL/GenBank/DDBJ whole genome shotgun (WGS) entry which is preliminary data.</text>
</comment>
<protein>
    <recommendedName>
        <fullName evidence="3">HIRAN domain-containing protein</fullName>
    </recommendedName>
</protein>
<accession>A0A921F565</accession>
<dbReference type="Proteomes" id="UP000776650">
    <property type="component" value="Unassembled WGS sequence"/>
</dbReference>
<reference evidence="1" key="2">
    <citation type="submission" date="2021-09" db="EMBL/GenBank/DDBJ databases">
        <authorList>
            <person name="Gilroy R."/>
        </authorList>
    </citation>
    <scope>NUCLEOTIDE SEQUENCE</scope>
    <source>
        <strain evidence="1">ChiGjej1B1-18357</strain>
    </source>
</reference>
<sequence length="262" mass="29575">MLSIEPFSTTASTGVGARLSRLLVTRRDARDMTYRALGFLDRVFDESNHASYQFSYLTQLRDEESFVPLIGFRDRSRVYTSPRMFPTFAERIIGAERPDRTEYLEALGLSEDAEPWEILTSSGGHRDGDPIELIPVPTIDQQSMQSTSLFLVHGIRHMSEAANSRIEQLLPGTALELRHDPQNKFNSRTIDVMDGELKLGYVPVPLLDHAHSVLNGSGYELEVVAANSAEAHPHLRLLVRLTGKPTEYVFDRPEWATPHRET</sequence>
<organism evidence="1 2">
    <name type="scientific">Dietzia timorensis</name>
    <dbReference type="NCBI Taxonomy" id="499555"/>
    <lineage>
        <taxon>Bacteria</taxon>
        <taxon>Bacillati</taxon>
        <taxon>Actinomycetota</taxon>
        <taxon>Actinomycetes</taxon>
        <taxon>Mycobacteriales</taxon>
        <taxon>Dietziaceae</taxon>
        <taxon>Dietzia</taxon>
    </lineage>
</organism>
<dbReference type="Gene3D" id="3.30.70.2330">
    <property type="match status" value="1"/>
</dbReference>
<evidence type="ECO:0000313" key="2">
    <source>
        <dbReference type="Proteomes" id="UP000776650"/>
    </source>
</evidence>
<proteinExistence type="predicted"/>
<evidence type="ECO:0000313" key="1">
    <source>
        <dbReference type="EMBL" id="HJE90314.1"/>
    </source>
</evidence>
<dbReference type="EMBL" id="DYXM01000089">
    <property type="protein sequence ID" value="HJE90314.1"/>
    <property type="molecule type" value="Genomic_DNA"/>
</dbReference>
<dbReference type="AlphaFoldDB" id="A0A921F565"/>
<gene>
    <name evidence="1" type="ORF">K8V11_04840</name>
</gene>
<name>A0A921F565_9ACTN</name>
<dbReference type="RefSeq" id="WP_303911304.1">
    <property type="nucleotide sequence ID" value="NZ_DYXM01000089.1"/>
</dbReference>
<reference evidence="1" key="1">
    <citation type="journal article" date="2021" name="PeerJ">
        <title>Extensive microbial diversity within the chicken gut microbiome revealed by metagenomics and culture.</title>
        <authorList>
            <person name="Gilroy R."/>
            <person name="Ravi A."/>
            <person name="Getino M."/>
            <person name="Pursley I."/>
            <person name="Horton D.L."/>
            <person name="Alikhan N.F."/>
            <person name="Baker D."/>
            <person name="Gharbi K."/>
            <person name="Hall N."/>
            <person name="Watson M."/>
            <person name="Adriaenssens E.M."/>
            <person name="Foster-Nyarko E."/>
            <person name="Jarju S."/>
            <person name="Secka A."/>
            <person name="Antonio M."/>
            <person name="Oren A."/>
            <person name="Chaudhuri R.R."/>
            <person name="La Ragione R."/>
            <person name="Hildebrand F."/>
            <person name="Pallen M.J."/>
        </authorList>
    </citation>
    <scope>NUCLEOTIDE SEQUENCE</scope>
    <source>
        <strain evidence="1">ChiGjej1B1-18357</strain>
    </source>
</reference>